<reference evidence="3" key="1">
    <citation type="submission" date="2016-11" db="EMBL/GenBank/DDBJ databases">
        <authorList>
            <person name="Varghese N."/>
            <person name="Submissions S."/>
        </authorList>
    </citation>
    <scope>NUCLEOTIDE SEQUENCE [LARGE SCALE GENOMIC DNA]</scope>
    <source>
        <strain evidence="3">DSM 16579</strain>
    </source>
</reference>
<organism evidence="2 3">
    <name type="scientific">Marinomonas polaris DSM 16579</name>
    <dbReference type="NCBI Taxonomy" id="1122206"/>
    <lineage>
        <taxon>Bacteria</taxon>
        <taxon>Pseudomonadati</taxon>
        <taxon>Pseudomonadota</taxon>
        <taxon>Gammaproteobacteria</taxon>
        <taxon>Oceanospirillales</taxon>
        <taxon>Oceanospirillaceae</taxon>
        <taxon>Marinomonas</taxon>
    </lineage>
</organism>
<name>A0A1M5NI57_9GAMM</name>
<evidence type="ECO:0000313" key="2">
    <source>
        <dbReference type="EMBL" id="SHG89208.1"/>
    </source>
</evidence>
<keyword evidence="3" id="KW-1185">Reference proteome</keyword>
<dbReference type="RefSeq" id="WP_175550817.1">
    <property type="nucleotide sequence ID" value="NZ_FQVF01000040.1"/>
</dbReference>
<feature type="coiled-coil region" evidence="1">
    <location>
        <begin position="4"/>
        <end position="49"/>
    </location>
</feature>
<evidence type="ECO:0000256" key="1">
    <source>
        <dbReference type="SAM" id="Coils"/>
    </source>
</evidence>
<dbReference type="Proteomes" id="UP000184517">
    <property type="component" value="Unassembled WGS sequence"/>
</dbReference>
<protein>
    <submittedName>
        <fullName evidence="2">Uncharacterized protein</fullName>
    </submittedName>
</protein>
<sequence>MFFNSELKQQTKALTQQLEIERASHQLSLEALKAELDSVKAELQQFKSHSGDNVELM</sequence>
<accession>A0A1M5NI57</accession>
<dbReference type="AlphaFoldDB" id="A0A1M5NI57"/>
<dbReference type="STRING" id="1122206.SAMN02745753_04665"/>
<gene>
    <name evidence="2" type="ORF">SAMN02745753_04665</name>
</gene>
<evidence type="ECO:0000313" key="3">
    <source>
        <dbReference type="Proteomes" id="UP000184517"/>
    </source>
</evidence>
<dbReference type="EMBL" id="FQVF01000040">
    <property type="protein sequence ID" value="SHG89208.1"/>
    <property type="molecule type" value="Genomic_DNA"/>
</dbReference>
<proteinExistence type="predicted"/>
<keyword evidence="1" id="KW-0175">Coiled coil</keyword>